<organism evidence="1 2">
    <name type="scientific">Rubellimicrobium thermophilum DSM 16684</name>
    <dbReference type="NCBI Taxonomy" id="1123069"/>
    <lineage>
        <taxon>Bacteria</taxon>
        <taxon>Pseudomonadati</taxon>
        <taxon>Pseudomonadota</taxon>
        <taxon>Alphaproteobacteria</taxon>
        <taxon>Rhodobacterales</taxon>
        <taxon>Roseobacteraceae</taxon>
        <taxon>Rubellimicrobium</taxon>
    </lineage>
</organism>
<dbReference type="PANTHER" id="PTHR42793:SF4">
    <property type="entry name" value="BLL6376 PROTEIN"/>
    <property type="match status" value="1"/>
</dbReference>
<dbReference type="HOGENOM" id="CLU_1991037_0_0_5"/>
<protein>
    <submittedName>
        <fullName evidence="1">ATP-grasp domain protein</fullName>
    </submittedName>
</protein>
<name>S9QUH2_9RHOB</name>
<dbReference type="PATRIC" id="fig|1123069.3.peg.2880"/>
<dbReference type="STRING" id="1123069.ruthe_02909"/>
<evidence type="ECO:0000313" key="1">
    <source>
        <dbReference type="EMBL" id="EPX83283.1"/>
    </source>
</evidence>
<dbReference type="SUPFAM" id="SSF56059">
    <property type="entry name" value="Glutathione synthetase ATP-binding domain-like"/>
    <property type="match status" value="1"/>
</dbReference>
<dbReference type="Gene3D" id="3.30.470.20">
    <property type="entry name" value="ATP-grasp fold, B domain"/>
    <property type="match status" value="1"/>
</dbReference>
<proteinExistence type="predicted"/>
<keyword evidence="2" id="KW-1185">Reference proteome</keyword>
<reference evidence="1 2" key="1">
    <citation type="journal article" date="2013" name="Stand. Genomic Sci.">
        <title>Genome sequence of the reddish-pigmented Rubellimicrobium thermophilum type strain (DSM 16684(T)), a member of the Roseobacter clade.</title>
        <authorList>
            <person name="Fiebig A."/>
            <person name="Riedel T."/>
            <person name="Gronow S."/>
            <person name="Petersen J."/>
            <person name="Klenk H.P."/>
            <person name="Goker M."/>
        </authorList>
    </citation>
    <scope>NUCLEOTIDE SEQUENCE [LARGE SCALE GENOMIC DNA]</scope>
    <source>
        <strain evidence="1 2">DSM 16684</strain>
    </source>
</reference>
<accession>S9QUH2</accession>
<dbReference type="Proteomes" id="UP000015346">
    <property type="component" value="Unassembled WGS sequence"/>
</dbReference>
<evidence type="ECO:0000313" key="2">
    <source>
        <dbReference type="Proteomes" id="UP000015346"/>
    </source>
</evidence>
<gene>
    <name evidence="1" type="ORF">ruthe_02909</name>
</gene>
<dbReference type="AlphaFoldDB" id="S9QUH2"/>
<dbReference type="Pfam" id="PF13549">
    <property type="entry name" value="ATP-grasp_5"/>
    <property type="match status" value="1"/>
</dbReference>
<sequence>MAEEMAPAGVELLIGLTRDATGLLALTLGAGGVLAELLRDSVTLILPAGRETIDAALRSLRLAPLLEGWRGAPPADRGALLDAVEAITRFAVAEAARLVELDVNPLIVSPSGAVAVDALIRLEEP</sequence>
<dbReference type="PANTHER" id="PTHR42793">
    <property type="entry name" value="COA BINDING DOMAIN CONTAINING PROTEIN"/>
    <property type="match status" value="1"/>
</dbReference>
<dbReference type="EMBL" id="AOLV01000033">
    <property type="protein sequence ID" value="EPX83283.1"/>
    <property type="molecule type" value="Genomic_DNA"/>
</dbReference>
<comment type="caution">
    <text evidence="1">The sequence shown here is derived from an EMBL/GenBank/DDBJ whole genome shotgun (WGS) entry which is preliminary data.</text>
</comment>